<proteinExistence type="predicted"/>
<dbReference type="InterPro" id="IPR009071">
    <property type="entry name" value="HMG_box_dom"/>
</dbReference>
<sequence>MSVAKSVSGKKIKECFLSAIEDDKEYTLDDTKKAAVAAFKDALKSGQGKKRAVKVDSDGVAIKKPPSKYNLYIKDEMARLITENPDKERKELMKQAAINWNKSKADAGDATSGAAE</sequence>
<dbReference type="SUPFAM" id="SSF47095">
    <property type="entry name" value="HMG-box"/>
    <property type="match status" value="1"/>
</dbReference>
<dbReference type="InterPro" id="IPR036910">
    <property type="entry name" value="HMG_box_dom_sf"/>
</dbReference>
<evidence type="ECO:0000313" key="2">
    <source>
        <dbReference type="EMBL" id="QHU13728.1"/>
    </source>
</evidence>
<dbReference type="Pfam" id="PF04690">
    <property type="entry name" value="YABBY"/>
    <property type="match status" value="1"/>
</dbReference>
<protein>
    <recommendedName>
        <fullName evidence="1">HMG box domain-containing protein</fullName>
    </recommendedName>
</protein>
<dbReference type="PROSITE" id="PS50118">
    <property type="entry name" value="HMG_BOX_2"/>
    <property type="match status" value="1"/>
</dbReference>
<dbReference type="EMBL" id="MN740824">
    <property type="protein sequence ID" value="QHU13728.1"/>
    <property type="molecule type" value="Genomic_DNA"/>
</dbReference>
<evidence type="ECO:0000259" key="1">
    <source>
        <dbReference type="PROSITE" id="PS50118"/>
    </source>
</evidence>
<name>A0A6C0KBQ7_9ZZZZ</name>
<organism evidence="2">
    <name type="scientific">viral metagenome</name>
    <dbReference type="NCBI Taxonomy" id="1070528"/>
    <lineage>
        <taxon>unclassified sequences</taxon>
        <taxon>metagenomes</taxon>
        <taxon>organismal metagenomes</taxon>
    </lineage>
</organism>
<dbReference type="Gene3D" id="1.10.30.10">
    <property type="entry name" value="High mobility group box domain"/>
    <property type="match status" value="1"/>
</dbReference>
<accession>A0A6C0KBQ7</accession>
<reference evidence="2" key="1">
    <citation type="journal article" date="2020" name="Nature">
        <title>Giant virus diversity and host interactions through global metagenomics.</title>
        <authorList>
            <person name="Schulz F."/>
            <person name="Roux S."/>
            <person name="Paez-Espino D."/>
            <person name="Jungbluth S."/>
            <person name="Walsh D.A."/>
            <person name="Denef V.J."/>
            <person name="McMahon K.D."/>
            <person name="Konstantinidis K.T."/>
            <person name="Eloe-Fadrosh E.A."/>
            <person name="Kyrpides N.C."/>
            <person name="Woyke T."/>
        </authorList>
    </citation>
    <scope>NUCLEOTIDE SEQUENCE</scope>
    <source>
        <strain evidence="2">GVMAG-S-1101178-73</strain>
    </source>
</reference>
<feature type="domain" description="HMG box" evidence="1">
    <location>
        <begin position="62"/>
        <end position="116"/>
    </location>
</feature>
<dbReference type="AlphaFoldDB" id="A0A6C0KBQ7"/>
<dbReference type="InterPro" id="IPR056775">
    <property type="entry name" value="YABBY_C"/>
</dbReference>